<dbReference type="PRINTS" id="PR00109">
    <property type="entry name" value="TYRKINASE"/>
</dbReference>
<feature type="domain" description="Protein kinase" evidence="4">
    <location>
        <begin position="93"/>
        <end position="346"/>
    </location>
</feature>
<dbReference type="Proteomes" id="UP000024635">
    <property type="component" value="Unassembled WGS sequence"/>
</dbReference>
<evidence type="ECO:0000256" key="2">
    <source>
        <dbReference type="ARBA" id="ARBA00022840"/>
    </source>
</evidence>
<feature type="region of interest" description="Disordered" evidence="3">
    <location>
        <begin position="591"/>
        <end position="626"/>
    </location>
</feature>
<feature type="compositionally biased region" description="Basic and acidic residues" evidence="3">
    <location>
        <begin position="416"/>
        <end position="450"/>
    </location>
</feature>
<dbReference type="Gene3D" id="1.10.510.10">
    <property type="entry name" value="Transferase(Phosphotransferase) domain 1"/>
    <property type="match status" value="1"/>
</dbReference>
<feature type="compositionally biased region" description="Basic and acidic residues" evidence="3">
    <location>
        <begin position="472"/>
        <end position="493"/>
    </location>
</feature>
<dbReference type="SMART" id="SM00219">
    <property type="entry name" value="TyrKc"/>
    <property type="match status" value="1"/>
</dbReference>
<dbReference type="InterPro" id="IPR008266">
    <property type="entry name" value="Tyr_kinase_AS"/>
</dbReference>
<evidence type="ECO:0000256" key="3">
    <source>
        <dbReference type="SAM" id="MobiDB-lite"/>
    </source>
</evidence>
<dbReference type="InterPro" id="IPR000719">
    <property type="entry name" value="Prot_kinase_dom"/>
</dbReference>
<dbReference type="STRING" id="53326.A0A016U653"/>
<dbReference type="SUPFAM" id="SSF56112">
    <property type="entry name" value="Protein kinase-like (PK-like)"/>
    <property type="match status" value="1"/>
</dbReference>
<dbReference type="EMBL" id="JARK01001392">
    <property type="protein sequence ID" value="EYC10332.1"/>
    <property type="molecule type" value="Genomic_DNA"/>
</dbReference>
<feature type="compositionally biased region" description="Basic and acidic residues" evidence="3">
    <location>
        <begin position="540"/>
        <end position="554"/>
    </location>
</feature>
<dbReference type="InterPro" id="IPR050198">
    <property type="entry name" value="Non-receptor_tyrosine_kinases"/>
</dbReference>
<feature type="compositionally biased region" description="Basic and acidic residues" evidence="3">
    <location>
        <begin position="591"/>
        <end position="606"/>
    </location>
</feature>
<dbReference type="InterPro" id="IPR001245">
    <property type="entry name" value="Ser-Thr/Tyr_kinase_cat_dom"/>
</dbReference>
<evidence type="ECO:0000313" key="5">
    <source>
        <dbReference type="EMBL" id="EYC10332.1"/>
    </source>
</evidence>
<feature type="compositionally biased region" description="Basic and acidic residues" evidence="3">
    <location>
        <begin position="500"/>
        <end position="532"/>
    </location>
</feature>
<dbReference type="InterPro" id="IPR011009">
    <property type="entry name" value="Kinase-like_dom_sf"/>
</dbReference>
<dbReference type="PROSITE" id="PS50011">
    <property type="entry name" value="PROTEIN_KINASE_DOM"/>
    <property type="match status" value="1"/>
</dbReference>
<gene>
    <name evidence="5" type="primary">Acey_s0056.g2683</name>
    <name evidence="5" type="ORF">Y032_0056g2683</name>
</gene>
<dbReference type="OrthoDB" id="5860792at2759"/>
<dbReference type="GO" id="GO:0005524">
    <property type="term" value="F:ATP binding"/>
    <property type="evidence" value="ECO:0007669"/>
    <property type="project" value="UniProtKB-KW"/>
</dbReference>
<keyword evidence="1" id="KW-0547">Nucleotide-binding</keyword>
<comment type="caution">
    <text evidence="5">The sequence shown here is derived from an EMBL/GenBank/DDBJ whole genome shotgun (WGS) entry which is preliminary data.</text>
</comment>
<dbReference type="InterPro" id="IPR020635">
    <property type="entry name" value="Tyr_kinase_cat_dom"/>
</dbReference>
<dbReference type="Gene3D" id="3.30.505.10">
    <property type="entry name" value="SH2 domain"/>
    <property type="match status" value="1"/>
</dbReference>
<dbReference type="AlphaFoldDB" id="A0A016U653"/>
<dbReference type="PROSITE" id="PS00109">
    <property type="entry name" value="PROTEIN_KINASE_TYR"/>
    <property type="match status" value="1"/>
</dbReference>
<evidence type="ECO:0000259" key="4">
    <source>
        <dbReference type="PROSITE" id="PS50011"/>
    </source>
</evidence>
<keyword evidence="2" id="KW-0067">ATP-binding</keyword>
<proteinExistence type="predicted"/>
<keyword evidence="6" id="KW-1185">Reference proteome</keyword>
<evidence type="ECO:0000256" key="1">
    <source>
        <dbReference type="ARBA" id="ARBA00022741"/>
    </source>
</evidence>
<evidence type="ECO:0000313" key="6">
    <source>
        <dbReference type="Proteomes" id="UP000024635"/>
    </source>
</evidence>
<protein>
    <recommendedName>
        <fullName evidence="4">Protein kinase domain-containing protein</fullName>
    </recommendedName>
</protein>
<dbReference type="Pfam" id="PF07714">
    <property type="entry name" value="PK_Tyr_Ser-Thr"/>
    <property type="match status" value="1"/>
</dbReference>
<organism evidence="5 6">
    <name type="scientific">Ancylostoma ceylanicum</name>
    <dbReference type="NCBI Taxonomy" id="53326"/>
    <lineage>
        <taxon>Eukaryota</taxon>
        <taxon>Metazoa</taxon>
        <taxon>Ecdysozoa</taxon>
        <taxon>Nematoda</taxon>
        <taxon>Chromadorea</taxon>
        <taxon>Rhabditida</taxon>
        <taxon>Rhabditina</taxon>
        <taxon>Rhabditomorpha</taxon>
        <taxon>Strongyloidea</taxon>
        <taxon>Ancylostomatidae</taxon>
        <taxon>Ancylostomatinae</taxon>
        <taxon>Ancylostoma</taxon>
    </lineage>
</organism>
<feature type="region of interest" description="Disordered" evidence="3">
    <location>
        <begin position="400"/>
        <end position="559"/>
    </location>
</feature>
<name>A0A016U653_9BILA</name>
<dbReference type="InterPro" id="IPR036860">
    <property type="entry name" value="SH2_dom_sf"/>
</dbReference>
<feature type="compositionally biased region" description="Low complexity" evidence="3">
    <location>
        <begin position="607"/>
        <end position="619"/>
    </location>
</feature>
<dbReference type="PANTHER" id="PTHR24418">
    <property type="entry name" value="TYROSINE-PROTEIN KINASE"/>
    <property type="match status" value="1"/>
</dbReference>
<dbReference type="GO" id="GO:0004713">
    <property type="term" value="F:protein tyrosine kinase activity"/>
    <property type="evidence" value="ECO:0007669"/>
    <property type="project" value="InterPro"/>
</dbReference>
<sequence length="626" mass="68566">MATKLEMVLSVFHDPQGRSSHSKSGKDKENFIVHLVIQSTPKGKFFIDNGKTFNSVDELVHHFTENNVTVRNLNVRLVKGVTLAPWEIQGKHIRIGDLMGGPGPVEVHRCFVKMDGSDREAAGTLISGQSPLAWQALRELARQCRLLRELKHPCVVQFYGVCTLARPCCFLLEYVSEGKLNLYLIKHRGNLKRDELLQMTVSAGWGLDYLHTKGILHRDIAARNCFYNKQLVKLSGFTLARKALVYTMKSLKKLTIRWMAPETVEMFRFSQKSDVYSYGVLIYEIFSQCEPYEGRTSQDVKALIRKGQVNEFPAKTPKTLAEYVKDKMWDRNPSARPNMSTVMVFLTKYTGITLEVAASGECKVHQTASAPASKDVDFVAPPGEEEAQANVMEAVMIGGGKPKAAPAKEPVKASPKSRDKPMKMAKEKVKKEEGPKVAKAEAEVKRKSAEKVTPVEAEPKGKSAEAVASAEGEAKRKSAESVAKPDAEPKVKPGEGVGSAEREPKGKSAESVVKPEAEPKGKPAEGAQEQKKPSPARVEAPQKKPPRDVPRKEPPGVAEQAEGALAGIVNRAGDILFDFGAAMIYAFRAEEGEKKQQSDSAEKRAADPSAPGAAAPSDGSQEKKKP</sequence>
<dbReference type="SUPFAM" id="SSF55550">
    <property type="entry name" value="SH2 domain"/>
    <property type="match status" value="1"/>
</dbReference>
<reference evidence="6" key="1">
    <citation type="journal article" date="2015" name="Nat. Genet.">
        <title>The genome and transcriptome of the zoonotic hookworm Ancylostoma ceylanicum identify infection-specific gene families.</title>
        <authorList>
            <person name="Schwarz E.M."/>
            <person name="Hu Y."/>
            <person name="Antoshechkin I."/>
            <person name="Miller M.M."/>
            <person name="Sternberg P.W."/>
            <person name="Aroian R.V."/>
        </authorList>
    </citation>
    <scope>NUCLEOTIDE SEQUENCE</scope>
    <source>
        <strain evidence="6">HY135</strain>
    </source>
</reference>
<accession>A0A016U653</accession>
<feature type="compositionally biased region" description="Low complexity" evidence="3">
    <location>
        <begin position="402"/>
        <end position="414"/>
    </location>
</feature>